<protein>
    <submittedName>
        <fullName evidence="2">Uncharacterized protein</fullName>
    </submittedName>
</protein>
<feature type="compositionally biased region" description="Polar residues" evidence="1">
    <location>
        <begin position="281"/>
        <end position="316"/>
    </location>
</feature>
<feature type="compositionally biased region" description="Low complexity" evidence="1">
    <location>
        <begin position="319"/>
        <end position="345"/>
    </location>
</feature>
<feature type="compositionally biased region" description="Polar residues" evidence="1">
    <location>
        <begin position="476"/>
        <end position="488"/>
    </location>
</feature>
<feature type="compositionally biased region" description="Basic and acidic residues" evidence="1">
    <location>
        <begin position="72"/>
        <end position="81"/>
    </location>
</feature>
<feature type="compositionally biased region" description="Low complexity" evidence="1">
    <location>
        <begin position="489"/>
        <end position="513"/>
    </location>
</feature>
<dbReference type="EMBL" id="BPQB01000057">
    <property type="protein sequence ID" value="GJE96236.1"/>
    <property type="molecule type" value="Genomic_DNA"/>
</dbReference>
<feature type="compositionally biased region" description="Polar residues" evidence="1">
    <location>
        <begin position="190"/>
        <end position="227"/>
    </location>
</feature>
<feature type="compositionally biased region" description="Low complexity" evidence="1">
    <location>
        <begin position="564"/>
        <end position="581"/>
    </location>
</feature>
<reference evidence="2 3" key="1">
    <citation type="submission" date="2021-08" db="EMBL/GenBank/DDBJ databases">
        <title>Draft Genome Sequence of Phanerochaete sordida strain YK-624.</title>
        <authorList>
            <person name="Mori T."/>
            <person name="Dohra H."/>
            <person name="Suzuki T."/>
            <person name="Kawagishi H."/>
            <person name="Hirai H."/>
        </authorList>
    </citation>
    <scope>NUCLEOTIDE SEQUENCE [LARGE SCALE GENOMIC DNA]</scope>
    <source>
        <strain evidence="2 3">YK-624</strain>
    </source>
</reference>
<dbReference type="OrthoDB" id="3064136at2759"/>
<feature type="compositionally biased region" description="Low complexity" evidence="1">
    <location>
        <begin position="415"/>
        <end position="444"/>
    </location>
</feature>
<feature type="region of interest" description="Disordered" evidence="1">
    <location>
        <begin position="415"/>
        <end position="516"/>
    </location>
</feature>
<accession>A0A9P3LI68</accession>
<feature type="compositionally biased region" description="Low complexity" evidence="1">
    <location>
        <begin position="118"/>
        <end position="130"/>
    </location>
</feature>
<dbReference type="Proteomes" id="UP000703269">
    <property type="component" value="Unassembled WGS sequence"/>
</dbReference>
<keyword evidence="3" id="KW-1185">Reference proteome</keyword>
<organism evidence="2 3">
    <name type="scientific">Phanerochaete sordida</name>
    <dbReference type="NCBI Taxonomy" id="48140"/>
    <lineage>
        <taxon>Eukaryota</taxon>
        <taxon>Fungi</taxon>
        <taxon>Dikarya</taxon>
        <taxon>Basidiomycota</taxon>
        <taxon>Agaricomycotina</taxon>
        <taxon>Agaricomycetes</taxon>
        <taxon>Polyporales</taxon>
        <taxon>Phanerochaetaceae</taxon>
        <taxon>Phanerochaete</taxon>
    </lineage>
</organism>
<evidence type="ECO:0000313" key="3">
    <source>
        <dbReference type="Proteomes" id="UP000703269"/>
    </source>
</evidence>
<evidence type="ECO:0000313" key="2">
    <source>
        <dbReference type="EMBL" id="GJE96236.1"/>
    </source>
</evidence>
<feature type="region of interest" description="Disordered" evidence="1">
    <location>
        <begin position="186"/>
        <end position="383"/>
    </location>
</feature>
<feature type="compositionally biased region" description="Acidic residues" evidence="1">
    <location>
        <begin position="150"/>
        <end position="161"/>
    </location>
</feature>
<proteinExistence type="predicted"/>
<feature type="compositionally biased region" description="Low complexity" evidence="1">
    <location>
        <begin position="605"/>
        <end position="628"/>
    </location>
</feature>
<comment type="caution">
    <text evidence="2">The sequence shown here is derived from an EMBL/GenBank/DDBJ whole genome shotgun (WGS) entry which is preliminary data.</text>
</comment>
<evidence type="ECO:0000256" key="1">
    <source>
        <dbReference type="SAM" id="MobiDB-lite"/>
    </source>
</evidence>
<feature type="compositionally biased region" description="Basic and acidic residues" evidence="1">
    <location>
        <begin position="228"/>
        <end position="237"/>
    </location>
</feature>
<feature type="region of interest" description="Disordered" evidence="1">
    <location>
        <begin position="532"/>
        <end position="644"/>
    </location>
</feature>
<feature type="compositionally biased region" description="Polar residues" evidence="1">
    <location>
        <begin position="539"/>
        <end position="550"/>
    </location>
</feature>
<gene>
    <name evidence="2" type="ORF">PsYK624_124300</name>
</gene>
<sequence>MSKTDTMVSLDPEDSAQILEMVEGLSLGPASPNAPGAVFGSARKRSLSKAKEASQRDSQTLPWKNPMRYSNARKDSVDVKKSSPPSPPARSESPDIDAILARTPRPRKTSLAGPLSPPRVRSTPSSRTSPQSAHKHLADQSLSSIRSAIFEDESDDGEGGSESDSSLDIHTPLPHLMFRDGLLSPRSKLLPQSTSARSIYSSFGDNDASRSVMSLASTAGSVTTKSGLQRDPRDTERRRVRHRDGRLLKAGMGLTTGLGWSDSEDEDAPSTLTRRLIASTIERQNASPGPSSRPSSMYDSTTSRLTSPVPSTSSRIFPSKSSHSSLRSASVSFPARAPSAASSSATGLRIPRGRAASTASVRSKASRSPQLSPPPLASSPELEESLGSIAEATLIRAGFASSIADDLESMNGSSLSLLSRSTGRSRAESSASTASMVTTTSYSSVPPPLPPKSAPAISPMPSFSNMAAPPLRARTESTGSNVTNETAISTGSSYSQNSSSTSVPSSCSSGSVPRPLRLPQVHAAGASAAGLHPSGIRASASSRSFSQDPSSGGAPALQRPRTFSNPQSAAAQASARTTSNSLSSGVLPPGAPPTLRQRPTPPGGARPRPRTGTGMVYRTSSYSSSYTSFHEGGARMRGASVASP</sequence>
<feature type="region of interest" description="Disordered" evidence="1">
    <location>
        <begin position="27"/>
        <end position="172"/>
    </location>
</feature>
<dbReference type="AlphaFoldDB" id="A0A9P3LI68"/>
<name>A0A9P3LI68_9APHY</name>